<feature type="domain" description="OB" evidence="2">
    <location>
        <begin position="163"/>
        <end position="223"/>
    </location>
</feature>
<evidence type="ECO:0000259" key="3">
    <source>
        <dbReference type="Pfam" id="PF08646"/>
    </source>
</evidence>
<dbReference type="InterPro" id="IPR031657">
    <property type="entry name" value="REPA_OB_2"/>
</dbReference>
<dbReference type="Proteomes" id="UP000323439">
    <property type="component" value="Unassembled WGS sequence"/>
</dbReference>
<accession>A0A1G5WBE0</accession>
<feature type="domain" description="Replication factor A C-terminal" evidence="3">
    <location>
        <begin position="742"/>
        <end position="864"/>
    </location>
</feature>
<dbReference type="SUPFAM" id="SSF50249">
    <property type="entry name" value="Nucleic acid-binding proteins"/>
    <property type="match status" value="6"/>
</dbReference>
<reference evidence="5 6" key="1">
    <citation type="submission" date="2016-10" db="EMBL/GenBank/DDBJ databases">
        <authorList>
            <person name="Varghese N."/>
            <person name="Submissions S."/>
        </authorList>
    </citation>
    <scope>NUCLEOTIDE SEQUENCE [LARGE SCALE GENOMIC DNA]</scope>
    <source>
        <strain evidence="5 6">DSM 16643</strain>
    </source>
</reference>
<dbReference type="InterPro" id="IPR013955">
    <property type="entry name" value="Rep_factor-A_C"/>
</dbReference>
<dbReference type="InterPro" id="IPR051231">
    <property type="entry name" value="SOSS-B"/>
</dbReference>
<protein>
    <submittedName>
        <fullName evidence="5">Replication factor A1</fullName>
    </submittedName>
</protein>
<dbReference type="EMBL" id="FMXB01000009">
    <property type="protein sequence ID" value="SDA55383.1"/>
    <property type="molecule type" value="Genomic_DNA"/>
</dbReference>
<evidence type="ECO:0000313" key="6">
    <source>
        <dbReference type="Proteomes" id="UP000323439"/>
    </source>
</evidence>
<dbReference type="Pfam" id="PF01336">
    <property type="entry name" value="tRNA_anti-codon"/>
    <property type="match status" value="1"/>
</dbReference>
<organism evidence="5 6">
    <name type="scientific">Methanobrevibacter millerae</name>
    <dbReference type="NCBI Taxonomy" id="230361"/>
    <lineage>
        <taxon>Archaea</taxon>
        <taxon>Methanobacteriati</taxon>
        <taxon>Methanobacteriota</taxon>
        <taxon>Methanomada group</taxon>
        <taxon>Methanobacteria</taxon>
        <taxon>Methanobacteriales</taxon>
        <taxon>Methanobacteriaceae</taxon>
        <taxon>Methanobrevibacter</taxon>
    </lineage>
</organism>
<dbReference type="CDD" id="cd04491">
    <property type="entry name" value="SoSSB_OBF"/>
    <property type="match status" value="5"/>
</dbReference>
<proteinExistence type="predicted"/>
<evidence type="ECO:0000313" key="5">
    <source>
        <dbReference type="EMBL" id="SDA55383.1"/>
    </source>
</evidence>
<sequence length="874" mass="98790">MDKEILEEYNKVKDLLSEEEFLAEMEEIRPNFSDLPFIKEVDLAAEVVKNHIGAENISLTENSEDNADENNDDSSFEEVVMTEELLEKYNQVKEFLSEDEFLEKMNQLKRENSEVSFMNEETFADQIIASYVKKENELLTEKEEYSSDSIGLLEDGDKEKSFTGIVTSISNPRSFKTRKGNSGKVCNVEVEDKTGKIRVVLWTENIKHLKNISEGDIVQVAGVDIKDGYSGLEAQMRPRSVFKLAPDADPADYPEYHEDITPISEVQADTKVNIIARITRIPAIRSYNKNGKDGKVASLELQDASGNISYTLWNNNVDLIKSLELNDGDTVKILQAQVRERNGEKSLTHWDGRIIKGDYDVPEFDFELSDIGDLDEDDSDVSIIGVVTKIQDVKKFVRKSDQSEGQLRNFHLTDDTGSIRVTLWGDSADIDINKGDVVKLIGGNVIYDEYTAEGHSINTNFSTQITVNPKNLSDEQLTAFDAIKEKLQPVSIEQVALSDEENVDYDVMGRIMSVGDVRTFERADDGSEGRVRSALFSDGTEVIQLSLWDEKTQEDLEVSAAYLIENARVKFTMDSIGLNIGGSSRIIKLSEEDAKFLPSFESLEKMIYEYREISELDEYDENVFVVGRIFEVFDVRELERDDGSKYLLRNIEIADNSQAIRVSLWGENAKREFDVGEPIKIQNPRVDLYNDQLTLNVGGSTAIVKPSDDELMKLPSYEELKEAIYVPKDIEAIEDNDVNVRITGTLEDLNPDRLLLRKCPDCGNSLGDAEIEGETTCQYCGSEFEEANVTLMIPATIRDDTDEIGLTFFDKLVEELLEMPKDEIVNIVSDDPGALDGRIEDLEGLTVEIIANVSYDEYNETRKLNPRKILQKYY</sequence>
<gene>
    <name evidence="5" type="ORF">SAMN02910315_01281</name>
</gene>
<evidence type="ECO:0000259" key="2">
    <source>
        <dbReference type="Pfam" id="PF01336"/>
    </source>
</evidence>
<dbReference type="Pfam" id="PF08646">
    <property type="entry name" value="Rep_fac-A_C"/>
    <property type="match status" value="1"/>
</dbReference>
<dbReference type="AlphaFoldDB" id="A0A1G5WBE0"/>
<dbReference type="GO" id="GO:0010212">
    <property type="term" value="P:response to ionizing radiation"/>
    <property type="evidence" value="ECO:0007669"/>
    <property type="project" value="TreeGrafter"/>
</dbReference>
<keyword evidence="1" id="KW-0238">DNA-binding</keyword>
<feature type="domain" description="Replication protein A OB" evidence="4">
    <location>
        <begin position="376"/>
        <end position="468"/>
    </location>
</feature>
<dbReference type="GO" id="GO:0000724">
    <property type="term" value="P:double-strand break repair via homologous recombination"/>
    <property type="evidence" value="ECO:0007669"/>
    <property type="project" value="TreeGrafter"/>
</dbReference>
<evidence type="ECO:0000256" key="1">
    <source>
        <dbReference type="ARBA" id="ARBA00023125"/>
    </source>
</evidence>
<dbReference type="RefSeq" id="WP_223166022.1">
    <property type="nucleotide sequence ID" value="NZ_FMXB01000009.1"/>
</dbReference>
<keyword evidence="6" id="KW-1185">Reference proteome</keyword>
<name>A0A1G5WBE0_9EURY</name>
<dbReference type="InterPro" id="IPR012340">
    <property type="entry name" value="NA-bd_OB-fold"/>
</dbReference>
<dbReference type="PANTHER" id="PTHR13356:SF0">
    <property type="entry name" value="SOSS COMPLEX SUBUNIT B HOMOLOG"/>
    <property type="match status" value="1"/>
</dbReference>
<dbReference type="Gene3D" id="2.40.50.140">
    <property type="entry name" value="Nucleic acid-binding proteins"/>
    <property type="match status" value="6"/>
</dbReference>
<dbReference type="STRING" id="230361.sm9_2254"/>
<dbReference type="InterPro" id="IPR004365">
    <property type="entry name" value="NA-bd_OB_tRNA"/>
</dbReference>
<dbReference type="GO" id="GO:0003677">
    <property type="term" value="F:DNA binding"/>
    <property type="evidence" value="ECO:0007669"/>
    <property type="project" value="UniProtKB-KW"/>
</dbReference>
<dbReference type="Pfam" id="PF16900">
    <property type="entry name" value="REPA_OB_2"/>
    <property type="match status" value="1"/>
</dbReference>
<evidence type="ECO:0000259" key="4">
    <source>
        <dbReference type="Pfam" id="PF16900"/>
    </source>
</evidence>
<dbReference type="PANTHER" id="PTHR13356">
    <property type="entry name" value="OB FOLD NUCLEIC ACID BINDING PROTEIN-RELATED"/>
    <property type="match status" value="1"/>
</dbReference>